<evidence type="ECO:0000256" key="1">
    <source>
        <dbReference type="ARBA" id="ARBA00004251"/>
    </source>
</evidence>
<keyword evidence="6" id="KW-0964">Secreted</keyword>
<dbReference type="AlphaFoldDB" id="A0A3B4U0N7"/>
<dbReference type="InterPro" id="IPR055355">
    <property type="entry name" value="ZP-C"/>
</dbReference>
<dbReference type="InterPro" id="IPR055356">
    <property type="entry name" value="ZP-N"/>
</dbReference>
<dbReference type="STRING" id="41447.ENSSDUP00000011515"/>
<dbReference type="PROSITE" id="PS51034">
    <property type="entry name" value="ZP_2"/>
    <property type="match status" value="1"/>
</dbReference>
<protein>
    <recommendedName>
        <fullName evidence="4">Zona pellucida sperm-binding protein 3</fullName>
    </recommendedName>
    <alternativeName>
        <fullName evidence="15">Zona pellucida glycoprotein 3</fullName>
    </alternativeName>
</protein>
<dbReference type="PANTHER" id="PTHR11576">
    <property type="entry name" value="ZONA PELLUCIDA SPERM-BINDING PROTEIN 3"/>
    <property type="match status" value="1"/>
</dbReference>
<dbReference type="InterPro" id="IPR001507">
    <property type="entry name" value="ZP_dom"/>
</dbReference>
<dbReference type="OMA" id="IKSEQTH"/>
<dbReference type="GO" id="GO:0032190">
    <property type="term" value="F:acrosin binding"/>
    <property type="evidence" value="ECO:0007669"/>
    <property type="project" value="TreeGrafter"/>
</dbReference>
<dbReference type="SMART" id="SM00241">
    <property type="entry name" value="ZP"/>
    <property type="match status" value="1"/>
</dbReference>
<evidence type="ECO:0000256" key="16">
    <source>
        <dbReference type="SAM" id="MobiDB-lite"/>
    </source>
</evidence>
<reference evidence="19" key="2">
    <citation type="submission" date="2025-09" db="UniProtKB">
        <authorList>
            <consortium name="Ensembl"/>
        </authorList>
    </citation>
    <scope>IDENTIFICATION</scope>
</reference>
<dbReference type="GO" id="GO:0031012">
    <property type="term" value="C:extracellular matrix"/>
    <property type="evidence" value="ECO:0007669"/>
    <property type="project" value="TreeGrafter"/>
</dbReference>
<feature type="compositionally biased region" description="Basic and acidic residues" evidence="16">
    <location>
        <begin position="445"/>
        <end position="454"/>
    </location>
</feature>
<feature type="domain" description="ZP" evidence="18">
    <location>
        <begin position="101"/>
        <end position="349"/>
    </location>
</feature>
<dbReference type="GO" id="GO:0035803">
    <property type="term" value="P:egg coat formation"/>
    <property type="evidence" value="ECO:0007669"/>
    <property type="project" value="TreeGrafter"/>
</dbReference>
<evidence type="ECO:0000313" key="20">
    <source>
        <dbReference type="Proteomes" id="UP000261420"/>
    </source>
</evidence>
<dbReference type="FunFam" id="2.60.40.3210:FF:000001">
    <property type="entry name" value="Zona pellucida sperm-binding protein 3"/>
    <property type="match status" value="1"/>
</dbReference>
<evidence type="ECO:0000256" key="8">
    <source>
        <dbReference type="ARBA" id="ARBA00022685"/>
    </source>
</evidence>
<accession>A0A3B4U0N7</accession>
<dbReference type="GeneTree" id="ENSGT01030000234567"/>
<evidence type="ECO:0000256" key="10">
    <source>
        <dbReference type="ARBA" id="ARBA00022729"/>
    </source>
</evidence>
<dbReference type="Gene3D" id="2.60.40.4100">
    <property type="entry name" value="Zona pellucida, ZP-C domain"/>
    <property type="match status" value="1"/>
</dbReference>
<keyword evidence="10 17" id="KW-0732">Signal</keyword>
<evidence type="ECO:0000256" key="6">
    <source>
        <dbReference type="ARBA" id="ARBA00022525"/>
    </source>
</evidence>
<keyword evidence="20" id="KW-1185">Reference proteome</keyword>
<evidence type="ECO:0000256" key="4">
    <source>
        <dbReference type="ARBA" id="ARBA00017980"/>
    </source>
</evidence>
<keyword evidence="13" id="KW-1015">Disulfide bond</keyword>
<dbReference type="GO" id="GO:0005886">
    <property type="term" value="C:plasma membrane"/>
    <property type="evidence" value="ECO:0007669"/>
    <property type="project" value="UniProtKB-SubCell"/>
</dbReference>
<dbReference type="Gene3D" id="2.60.40.3210">
    <property type="entry name" value="Zona pellucida, ZP-N domain"/>
    <property type="match status" value="1"/>
</dbReference>
<feature type="compositionally biased region" description="Low complexity" evidence="16">
    <location>
        <begin position="502"/>
        <end position="514"/>
    </location>
</feature>
<evidence type="ECO:0000256" key="13">
    <source>
        <dbReference type="ARBA" id="ARBA00023157"/>
    </source>
</evidence>
<evidence type="ECO:0000256" key="12">
    <source>
        <dbReference type="ARBA" id="ARBA00023136"/>
    </source>
</evidence>
<feature type="chain" id="PRO_5017294012" description="Zona pellucida sperm-binding protein 3" evidence="17">
    <location>
        <begin position="18"/>
        <end position="593"/>
    </location>
</feature>
<comment type="subcellular location">
    <subcellularLocation>
        <location evidence="1">Cell membrane</location>
        <topology evidence="1">Single-pass type I membrane protein</topology>
    </subcellularLocation>
    <subcellularLocation>
        <location evidence="2">Secreted</location>
        <location evidence="2">Extracellular space</location>
        <location evidence="2">Extracellular matrix</location>
    </subcellularLocation>
</comment>
<keyword evidence="8" id="KW-0165">Cleavage on pair of basic residues</keyword>
<dbReference type="Proteomes" id="UP000261420">
    <property type="component" value="Unplaced"/>
</dbReference>
<evidence type="ECO:0000256" key="2">
    <source>
        <dbReference type="ARBA" id="ARBA00004498"/>
    </source>
</evidence>
<organism evidence="19 20">
    <name type="scientific">Seriola dumerili</name>
    <name type="common">Greater amberjack</name>
    <name type="synonym">Caranx dumerili</name>
    <dbReference type="NCBI Taxonomy" id="41447"/>
    <lineage>
        <taxon>Eukaryota</taxon>
        <taxon>Metazoa</taxon>
        <taxon>Chordata</taxon>
        <taxon>Craniata</taxon>
        <taxon>Vertebrata</taxon>
        <taxon>Euteleostomi</taxon>
        <taxon>Actinopterygii</taxon>
        <taxon>Neopterygii</taxon>
        <taxon>Teleostei</taxon>
        <taxon>Neoteleostei</taxon>
        <taxon>Acanthomorphata</taxon>
        <taxon>Carangaria</taxon>
        <taxon>Carangiformes</taxon>
        <taxon>Carangidae</taxon>
        <taxon>Seriola</taxon>
    </lineage>
</organism>
<evidence type="ECO:0000256" key="7">
    <source>
        <dbReference type="ARBA" id="ARBA00022530"/>
    </source>
</evidence>
<dbReference type="Pfam" id="PF23344">
    <property type="entry name" value="ZP-N"/>
    <property type="match status" value="1"/>
</dbReference>
<feature type="region of interest" description="Disordered" evidence="16">
    <location>
        <begin position="424"/>
        <end position="514"/>
    </location>
</feature>
<dbReference type="Pfam" id="PF00100">
    <property type="entry name" value="Zona_pellucida"/>
    <property type="match status" value="1"/>
</dbReference>
<sequence length="593" mass="66016">MPLLAWLLWTLLCGSLGSPVQRATWSKGLHSVSRKQDGGTRPSFYHLPMFQHAPGPLVARELFRPVPHKWPLPAGLTALLLPPAEQQQSVQGTGARAVEVWCGYDKLSVRVDRFQLRAWTVPSLFRLGTCEASRVSPRYLYFHYRLTECGGDSQVVGGQLVYTYSLCYTPPAQGYVIRVVPLNLPIHCRYNRFHYSYQVGFKPQVQHTTFMKTIRSKPGFSLTVCNAQWEPLPPGHWFFLGEPVNFVAQTGALLAGERLYVDSCYATRSTDPNSTPRVDIITNDGCMMDSRREGSSSRFLSAEGSVLRFSVDAFLFSAVSQVLYLHCSMSVGLSASFTAKSCNYNQAAGRWEELEAPPSVCSCCDSICTDAQDSVKNTVSSRGWLIGHRGEERPRTFQAEEGREWPDQEEKKEERLDELFKKVQTFDHEEKKEESVPEKPSVLPAEREETRHDAAGSQQGLIEEEEEEEEAGGQLRDDIIMSDQTTPGGDETAGEEVPGTETGSDSGLSTNSSSFITTTNSSFIEYDHTRRHGSASSEHHENTVHSAVVMVASTLQGSDSSQVADREWTEVVLGQSSGFEVELRHQLMENFSG</sequence>
<dbReference type="GO" id="GO:0007339">
    <property type="term" value="P:binding of sperm to zona pellucida"/>
    <property type="evidence" value="ECO:0007669"/>
    <property type="project" value="TreeGrafter"/>
</dbReference>
<keyword evidence="7" id="KW-0272">Extracellular matrix</keyword>
<evidence type="ECO:0000313" key="19">
    <source>
        <dbReference type="Ensembl" id="ENSSDUP00000011515.1"/>
    </source>
</evidence>
<keyword evidence="9" id="KW-0812">Transmembrane</keyword>
<evidence type="ECO:0000256" key="14">
    <source>
        <dbReference type="ARBA" id="ARBA00023180"/>
    </source>
</evidence>
<evidence type="ECO:0000256" key="15">
    <source>
        <dbReference type="ARBA" id="ARBA00030824"/>
    </source>
</evidence>
<dbReference type="Ensembl" id="ENSSDUT00000011730.1">
    <property type="protein sequence ID" value="ENSSDUP00000011515.1"/>
    <property type="gene ID" value="ENSSDUG00000008406.1"/>
</dbReference>
<comment type="similarity">
    <text evidence="3">Belongs to the ZP domain family. ZPC subfamily.</text>
</comment>
<dbReference type="PANTHER" id="PTHR11576:SF15">
    <property type="entry name" value="ZONA PELLUCIDA SPERM-BINDING PROTEIN 3-LIKE"/>
    <property type="match status" value="1"/>
</dbReference>
<keyword evidence="5" id="KW-1003">Cell membrane</keyword>
<evidence type="ECO:0000256" key="11">
    <source>
        <dbReference type="ARBA" id="ARBA00022989"/>
    </source>
</evidence>
<evidence type="ECO:0000256" key="3">
    <source>
        <dbReference type="ARBA" id="ARBA00006735"/>
    </source>
</evidence>
<feature type="compositionally biased region" description="Basic and acidic residues" evidence="16">
    <location>
        <begin position="424"/>
        <end position="437"/>
    </location>
</feature>
<feature type="region of interest" description="Disordered" evidence="16">
    <location>
        <begin position="390"/>
        <end position="412"/>
    </location>
</feature>
<evidence type="ECO:0000256" key="17">
    <source>
        <dbReference type="SAM" id="SignalP"/>
    </source>
</evidence>
<dbReference type="FunFam" id="2.60.40.4100:FF:000002">
    <property type="entry name" value="Zona pellucida sperm-binding protein 3"/>
    <property type="match status" value="1"/>
</dbReference>
<evidence type="ECO:0000256" key="9">
    <source>
        <dbReference type="ARBA" id="ARBA00022692"/>
    </source>
</evidence>
<reference evidence="19" key="1">
    <citation type="submission" date="2025-08" db="UniProtKB">
        <authorList>
            <consortium name="Ensembl"/>
        </authorList>
    </citation>
    <scope>IDENTIFICATION</scope>
</reference>
<evidence type="ECO:0000259" key="18">
    <source>
        <dbReference type="PROSITE" id="PS51034"/>
    </source>
</evidence>
<dbReference type="GO" id="GO:2000344">
    <property type="term" value="P:positive regulation of acrosome reaction"/>
    <property type="evidence" value="ECO:0007669"/>
    <property type="project" value="TreeGrafter"/>
</dbReference>
<keyword evidence="14" id="KW-0325">Glycoprotein</keyword>
<dbReference type="InterPro" id="IPR042235">
    <property type="entry name" value="ZP-C_dom"/>
</dbReference>
<evidence type="ECO:0000256" key="5">
    <source>
        <dbReference type="ARBA" id="ARBA00022475"/>
    </source>
</evidence>
<keyword evidence="12" id="KW-0472">Membrane</keyword>
<proteinExistence type="inferred from homology"/>
<feature type="signal peptide" evidence="17">
    <location>
        <begin position="1"/>
        <end position="17"/>
    </location>
</feature>
<feature type="compositionally biased region" description="Acidic residues" evidence="16">
    <location>
        <begin position="462"/>
        <end position="471"/>
    </location>
</feature>
<keyword evidence="11" id="KW-1133">Transmembrane helix</keyword>
<name>A0A3B4U0N7_SERDU</name>